<organism evidence="2 3">
    <name type="scientific">Streptomyces chiangmaiensis</name>
    <dbReference type="NCBI Taxonomy" id="766497"/>
    <lineage>
        <taxon>Bacteria</taxon>
        <taxon>Bacillati</taxon>
        <taxon>Actinomycetota</taxon>
        <taxon>Actinomycetes</taxon>
        <taxon>Kitasatosporales</taxon>
        <taxon>Streptomycetaceae</taxon>
        <taxon>Streptomyces</taxon>
    </lineage>
</organism>
<evidence type="ECO:0008006" key="4">
    <source>
        <dbReference type="Google" id="ProtNLM"/>
    </source>
</evidence>
<feature type="chain" id="PRO_5047535047" description="DUF11 domain-containing protein" evidence="1">
    <location>
        <begin position="24"/>
        <end position="152"/>
    </location>
</feature>
<reference evidence="2" key="1">
    <citation type="submission" date="2024-01" db="EMBL/GenBank/DDBJ databases">
        <title>First draft genome sequence data of TA4-1, the type strain of Gram-positive actinobacterium Streptomyces chiangmaiensis.</title>
        <authorList>
            <person name="Yasawong M."/>
            <person name="Nantapong N."/>
        </authorList>
    </citation>
    <scope>NUCLEOTIDE SEQUENCE</scope>
    <source>
        <strain evidence="2">TA4-1</strain>
    </source>
</reference>
<keyword evidence="1" id="KW-0732">Signal</keyword>
<accession>A0ABU7FUD3</accession>
<dbReference type="EMBL" id="JAYWVC010000243">
    <property type="protein sequence ID" value="MED7827536.1"/>
    <property type="molecule type" value="Genomic_DNA"/>
</dbReference>
<gene>
    <name evidence="2" type="ORF">VXC91_37995</name>
</gene>
<proteinExistence type="predicted"/>
<evidence type="ECO:0000256" key="1">
    <source>
        <dbReference type="SAM" id="SignalP"/>
    </source>
</evidence>
<name>A0ABU7FUD3_9ACTN</name>
<feature type="signal peptide" evidence="1">
    <location>
        <begin position="1"/>
        <end position="23"/>
    </location>
</feature>
<protein>
    <recommendedName>
        <fullName evidence="4">DUF11 domain-containing protein</fullName>
    </recommendedName>
</protein>
<keyword evidence="3" id="KW-1185">Reference proteome</keyword>
<dbReference type="RefSeq" id="WP_329511914.1">
    <property type="nucleotide sequence ID" value="NZ_BAAAYZ010000116.1"/>
</dbReference>
<dbReference type="Proteomes" id="UP001333996">
    <property type="component" value="Unassembled WGS sequence"/>
</dbReference>
<comment type="caution">
    <text evidence="2">The sequence shown here is derived from an EMBL/GenBank/DDBJ whole genome shotgun (WGS) entry which is preliminary data.</text>
</comment>
<sequence length="152" mass="16360">MRKWMSGPLGAAVVMGVAMPATALGSEVDLAYHGYVAMGRGEVNVRLTPTNLGPSIEGATVRLQWSKPLADLQQLPEGCARHDVSTVVCGTGELTANGKGQEIHLRVRLADTSADEVRLEIDSVWGDDTMDRNPGKRRQQVLVLGTGDRYAF</sequence>
<evidence type="ECO:0000313" key="3">
    <source>
        <dbReference type="Proteomes" id="UP001333996"/>
    </source>
</evidence>
<evidence type="ECO:0000313" key="2">
    <source>
        <dbReference type="EMBL" id="MED7827536.1"/>
    </source>
</evidence>